<dbReference type="STRING" id="67801.A0A1B0C6S4"/>
<proteinExistence type="inferred from homology"/>
<dbReference type="VEuPathDB" id="VectorBase:GPPI050660"/>
<keyword evidence="5" id="KW-1185">Reference proteome</keyword>
<dbReference type="Proteomes" id="UP000092460">
    <property type="component" value="Unassembled WGS sequence"/>
</dbReference>
<evidence type="ECO:0000256" key="3">
    <source>
        <dbReference type="ARBA" id="ARBA00022927"/>
    </source>
</evidence>
<evidence type="ECO:0000256" key="2">
    <source>
        <dbReference type="ARBA" id="ARBA00022448"/>
    </source>
</evidence>
<dbReference type="SUPFAM" id="SSF48371">
    <property type="entry name" value="ARM repeat"/>
    <property type="match status" value="1"/>
</dbReference>
<accession>A0A1B0C6S4</accession>
<reference evidence="4" key="2">
    <citation type="submission" date="2020-05" db="UniProtKB">
        <authorList>
            <consortium name="EnsemblMetazoa"/>
        </authorList>
    </citation>
    <scope>IDENTIFICATION</scope>
    <source>
        <strain evidence="4">IAEA</strain>
    </source>
</reference>
<dbReference type="Gene3D" id="1.25.10.10">
    <property type="entry name" value="Leucine-rich Repeat Variant"/>
    <property type="match status" value="1"/>
</dbReference>
<sequence>MNRFTPYSHQQRRQQINVWDKLEQYGGVFLDMTKPEQQYLAARALCSFLSTTNAPSIKELSTSGVISTMVQCLTRTRCAVLQLQLLSALYVISTLTEEHRLLIRQARLVPQLVAMLNLKECKVCEMVARLLYSLVKDNSSECDVICTLGGTAPLLAMMASPAIILRKAALNVIQKLSLGSQYRVNMLFAQNIISLMKPLLAQVDGDTDVLIQTLILLCYIIQEGNHGQKREILEADILPLLIGVLRSDCPNVRRVAADTIYEFLVEADPQLDSSRKSIQKILSILCDYVRMEELWVLQIIYDILVFLKGSAIELIHTFNDSESLRKIEEMTTNSNPQLSLLAADIAGFCHSNQIISF</sequence>
<dbReference type="InterPro" id="IPR011989">
    <property type="entry name" value="ARM-like"/>
</dbReference>
<dbReference type="Pfam" id="PF00514">
    <property type="entry name" value="Arm"/>
    <property type="match status" value="1"/>
</dbReference>
<dbReference type="SMART" id="SM00185">
    <property type="entry name" value="ARM"/>
    <property type="match status" value="5"/>
</dbReference>
<dbReference type="GO" id="GO:0015031">
    <property type="term" value="P:protein transport"/>
    <property type="evidence" value="ECO:0007669"/>
    <property type="project" value="UniProtKB-KW"/>
</dbReference>
<dbReference type="InterPro" id="IPR016024">
    <property type="entry name" value="ARM-type_fold"/>
</dbReference>
<dbReference type="InterPro" id="IPR000225">
    <property type="entry name" value="Armadillo"/>
</dbReference>
<keyword evidence="3" id="KW-0653">Protein transport</keyword>
<organism evidence="4 5">
    <name type="scientific">Glossina palpalis gambiensis</name>
    <dbReference type="NCBI Taxonomy" id="67801"/>
    <lineage>
        <taxon>Eukaryota</taxon>
        <taxon>Metazoa</taxon>
        <taxon>Ecdysozoa</taxon>
        <taxon>Arthropoda</taxon>
        <taxon>Hexapoda</taxon>
        <taxon>Insecta</taxon>
        <taxon>Pterygota</taxon>
        <taxon>Neoptera</taxon>
        <taxon>Endopterygota</taxon>
        <taxon>Diptera</taxon>
        <taxon>Brachycera</taxon>
        <taxon>Muscomorpha</taxon>
        <taxon>Hippoboscoidea</taxon>
        <taxon>Glossinidae</taxon>
        <taxon>Glossina</taxon>
    </lineage>
</organism>
<comment type="similarity">
    <text evidence="1">Belongs to the importin alpha family.</text>
</comment>
<keyword evidence="2" id="KW-0813">Transport</keyword>
<name>A0A1B0C6S4_9MUSC</name>
<protein>
    <recommendedName>
        <fullName evidence="6">Armadillo repeat-containing protein 8</fullName>
    </recommendedName>
</protein>
<evidence type="ECO:0000313" key="5">
    <source>
        <dbReference type="Proteomes" id="UP000092460"/>
    </source>
</evidence>
<dbReference type="PANTHER" id="PTHR23316">
    <property type="entry name" value="IMPORTIN ALPHA"/>
    <property type="match status" value="1"/>
</dbReference>
<dbReference type="EnsemblMetazoa" id="GPPI050660-RA">
    <property type="protein sequence ID" value="GPPI050660-PA"/>
    <property type="gene ID" value="GPPI050660"/>
</dbReference>
<evidence type="ECO:0000313" key="4">
    <source>
        <dbReference type="EnsemblMetazoa" id="GPPI050660-PA"/>
    </source>
</evidence>
<dbReference type="AlphaFoldDB" id="A0A1B0C6S4"/>
<reference evidence="5" key="1">
    <citation type="submission" date="2015-01" db="EMBL/GenBank/DDBJ databases">
        <authorList>
            <person name="Aksoy S."/>
            <person name="Warren W."/>
            <person name="Wilson R.K."/>
        </authorList>
    </citation>
    <scope>NUCLEOTIDE SEQUENCE [LARGE SCALE GENOMIC DNA]</scope>
    <source>
        <strain evidence="5">IAEA</strain>
    </source>
</reference>
<dbReference type="EMBL" id="JXJN01026882">
    <property type="status" value="NOT_ANNOTATED_CDS"/>
    <property type="molecule type" value="Genomic_DNA"/>
</dbReference>
<evidence type="ECO:0000256" key="1">
    <source>
        <dbReference type="ARBA" id="ARBA00010394"/>
    </source>
</evidence>
<evidence type="ECO:0008006" key="6">
    <source>
        <dbReference type="Google" id="ProtNLM"/>
    </source>
</evidence>